<gene>
    <name evidence="3" type="ORF">GCM10011401_21830</name>
</gene>
<feature type="transmembrane region" description="Helical" evidence="2">
    <location>
        <begin position="319"/>
        <end position="340"/>
    </location>
</feature>
<reference evidence="3" key="2">
    <citation type="submission" date="2020-09" db="EMBL/GenBank/DDBJ databases">
        <authorList>
            <person name="Sun Q."/>
            <person name="Zhou Y."/>
        </authorList>
    </citation>
    <scope>NUCLEOTIDE SEQUENCE</scope>
    <source>
        <strain evidence="3">CGMCC 1.15388</strain>
    </source>
</reference>
<comment type="caution">
    <text evidence="3">The sequence shown here is derived from an EMBL/GenBank/DDBJ whole genome shotgun (WGS) entry which is preliminary data.</text>
</comment>
<feature type="compositionally biased region" description="Basic residues" evidence="1">
    <location>
        <begin position="500"/>
        <end position="515"/>
    </location>
</feature>
<reference evidence="3" key="1">
    <citation type="journal article" date="2014" name="Int. J. Syst. Evol. Microbiol.">
        <title>Complete genome sequence of Corynebacterium casei LMG S-19264T (=DSM 44701T), isolated from a smear-ripened cheese.</title>
        <authorList>
            <consortium name="US DOE Joint Genome Institute (JGI-PGF)"/>
            <person name="Walter F."/>
            <person name="Albersmeier A."/>
            <person name="Kalinowski J."/>
            <person name="Ruckert C."/>
        </authorList>
    </citation>
    <scope>NUCLEOTIDE SEQUENCE</scope>
    <source>
        <strain evidence="3">CGMCC 1.15388</strain>
    </source>
</reference>
<name>A0A917ESB4_9MICC</name>
<feature type="region of interest" description="Disordered" evidence="1">
    <location>
        <begin position="1"/>
        <end position="27"/>
    </location>
</feature>
<feature type="transmembrane region" description="Helical" evidence="2">
    <location>
        <begin position="187"/>
        <end position="206"/>
    </location>
</feature>
<feature type="transmembrane region" description="Helical" evidence="2">
    <location>
        <begin position="280"/>
        <end position="307"/>
    </location>
</feature>
<dbReference type="Pfam" id="PF19877">
    <property type="entry name" value="DUF6350"/>
    <property type="match status" value="1"/>
</dbReference>
<dbReference type="Proteomes" id="UP000633136">
    <property type="component" value="Unassembled WGS sequence"/>
</dbReference>
<feature type="transmembrane region" description="Helical" evidence="2">
    <location>
        <begin position="121"/>
        <end position="142"/>
    </location>
</feature>
<keyword evidence="2" id="KW-0812">Transmembrane</keyword>
<feature type="transmembrane region" description="Helical" evidence="2">
    <location>
        <begin position="431"/>
        <end position="451"/>
    </location>
</feature>
<evidence type="ECO:0000313" key="4">
    <source>
        <dbReference type="Proteomes" id="UP000633136"/>
    </source>
</evidence>
<feature type="compositionally biased region" description="Acidic residues" evidence="1">
    <location>
        <begin position="464"/>
        <end position="476"/>
    </location>
</feature>
<keyword evidence="2" id="KW-1133">Transmembrane helix</keyword>
<dbReference type="InterPro" id="IPR045931">
    <property type="entry name" value="DUF6350"/>
</dbReference>
<feature type="transmembrane region" description="Helical" evidence="2">
    <location>
        <begin position="44"/>
        <end position="68"/>
    </location>
</feature>
<evidence type="ECO:0000313" key="3">
    <source>
        <dbReference type="EMBL" id="GGE74220.1"/>
    </source>
</evidence>
<protein>
    <submittedName>
        <fullName evidence="3">Uncharacterized protein</fullName>
    </submittedName>
</protein>
<feature type="transmembrane region" description="Helical" evidence="2">
    <location>
        <begin position="385"/>
        <end position="411"/>
    </location>
</feature>
<feature type="transmembrane region" description="Helical" evidence="2">
    <location>
        <begin position="236"/>
        <end position="260"/>
    </location>
</feature>
<dbReference type="EMBL" id="BMIS01000010">
    <property type="protein sequence ID" value="GGE74220.1"/>
    <property type="molecule type" value="Genomic_DNA"/>
</dbReference>
<proteinExistence type="predicted"/>
<evidence type="ECO:0000256" key="1">
    <source>
        <dbReference type="SAM" id="MobiDB-lite"/>
    </source>
</evidence>
<dbReference type="AlphaFoldDB" id="A0A917ESB4"/>
<feature type="transmembrane region" description="Helical" evidence="2">
    <location>
        <begin position="346"/>
        <end position="365"/>
    </location>
</feature>
<feature type="region of interest" description="Disordered" evidence="1">
    <location>
        <begin position="461"/>
        <end position="594"/>
    </location>
</feature>
<dbReference type="RefSeq" id="WP_188685626.1">
    <property type="nucleotide sequence ID" value="NZ_BMIS01000010.1"/>
</dbReference>
<feature type="compositionally biased region" description="Basic and acidic residues" evidence="1">
    <location>
        <begin position="559"/>
        <end position="578"/>
    </location>
</feature>
<evidence type="ECO:0000256" key="2">
    <source>
        <dbReference type="SAM" id="Phobius"/>
    </source>
</evidence>
<organism evidence="3 4">
    <name type="scientific">Nesterenkonia cremea</name>
    <dbReference type="NCBI Taxonomy" id="1882340"/>
    <lineage>
        <taxon>Bacteria</taxon>
        <taxon>Bacillati</taxon>
        <taxon>Actinomycetota</taxon>
        <taxon>Actinomycetes</taxon>
        <taxon>Micrococcales</taxon>
        <taxon>Micrococcaceae</taxon>
        <taxon>Nesterenkonia</taxon>
    </lineage>
</organism>
<accession>A0A917ESB4</accession>
<feature type="transmembrane region" description="Helical" evidence="2">
    <location>
        <begin position="154"/>
        <end position="175"/>
    </location>
</feature>
<sequence length="594" mass="62406">MASTDDPSDTSADHDGGDVGSAEGRTADSARSWRQRLRIPAMPLWLLGILEAFQVLLATALLVVLPVMAMSLAGGFEQIDPGFISGLAAQIWMVIHGVPVELIITLDDGALGEGVGIPQGGWFHLVPLGLTMIPLALAWRAGRRMAQGAYSDQLWHGLLPLVLSYAGAGAGLSVLAQDTAFEVHPAFAGLCSAALMALGSLAGCYAEARSWTRMIGVDLESRIEEFSQQLRWAGSYAWAILRAGAVACVVAVGLSALLLAGQIGVRWMDVVNVYQQLDPGFWGVLGLTLLHLGLLPNMILWTLAYSTGAGFSMGTGTTVAPYAVELGPLPAVPILGALPASAPESVLAVLLVPVLAGAAAGWWLMREGENHLDDWFALRIGMRPLSLGVSTLALGVFTGIAAAVLAVGPLWLSHISLGVGRMTDIGPDAGLAAAMLGGWVALGAIIGYLLAPAAHQVRRRGAADADDEEEFEEDREDAVASVSAGVEDEEELTASEPTRPKRRASPVRPVRKRARAVSAESPESVEAERAESAGSVEIAGRPERSVPADNAEGQGGEPQKGESREDVDEFTARMRARQEGGSGKSSPLRPLRRD</sequence>
<keyword evidence="2" id="KW-0472">Membrane</keyword>
<keyword evidence="4" id="KW-1185">Reference proteome</keyword>